<dbReference type="RefSeq" id="WP_182092151.1">
    <property type="nucleotide sequence ID" value="NZ_CP059540.1"/>
</dbReference>
<protein>
    <recommendedName>
        <fullName evidence="3">DUF3006 domain-containing protein</fullName>
    </recommendedName>
</protein>
<proteinExistence type="predicted"/>
<accession>A0A7D7RHQ2</accession>
<name>A0A7D7RHQ2_PLAMR</name>
<reference evidence="1 2" key="1">
    <citation type="submission" date="2020-07" db="EMBL/GenBank/DDBJ databases">
        <title>Screening of a cold-adapted Planococcus bacterium producing protease in traditional shrimp paste and protease identification by genome sequencing.</title>
        <authorList>
            <person name="Gao R."/>
            <person name="Leng W."/>
            <person name="Chu Q."/>
            <person name="Wu X."/>
            <person name="Liu H."/>
            <person name="Li X."/>
        </authorList>
    </citation>
    <scope>NUCLEOTIDE SEQUENCE [LARGE SCALE GENOMIC DNA]</scope>
    <source>
        <strain evidence="1 2">XJ11</strain>
    </source>
</reference>
<gene>
    <name evidence="1" type="ORF">H1Q58_00470</name>
</gene>
<dbReference type="EMBL" id="CP059540">
    <property type="protein sequence ID" value="QMT17543.1"/>
    <property type="molecule type" value="Genomic_DNA"/>
</dbReference>
<organism evidence="1 2">
    <name type="scientific">Planococcus maritimus</name>
    <dbReference type="NCBI Taxonomy" id="192421"/>
    <lineage>
        <taxon>Bacteria</taxon>
        <taxon>Bacillati</taxon>
        <taxon>Bacillota</taxon>
        <taxon>Bacilli</taxon>
        <taxon>Bacillales</taxon>
        <taxon>Caryophanaceae</taxon>
        <taxon>Planococcus</taxon>
    </lineage>
</organism>
<evidence type="ECO:0008006" key="3">
    <source>
        <dbReference type="Google" id="ProtNLM"/>
    </source>
</evidence>
<sequence>MKAGFYEVKTVDKRTALLVSLKGSAEQYTYPIEYFTHNVNEGDVVEVWQEGTRWRTKYIEEKTHSLSSHTKDFMKRMLDQE</sequence>
<evidence type="ECO:0000313" key="1">
    <source>
        <dbReference type="EMBL" id="QMT17543.1"/>
    </source>
</evidence>
<keyword evidence="2" id="KW-1185">Reference proteome</keyword>
<dbReference type="Proteomes" id="UP000514716">
    <property type="component" value="Chromosome"/>
</dbReference>
<dbReference type="KEGG" id="pdec:H1Q58_00470"/>
<evidence type="ECO:0000313" key="2">
    <source>
        <dbReference type="Proteomes" id="UP000514716"/>
    </source>
</evidence>
<dbReference type="AlphaFoldDB" id="A0A7D7RHQ2"/>